<dbReference type="Proteomes" id="UP000092687">
    <property type="component" value="Chromosome"/>
</dbReference>
<organism evidence="2 3">
    <name type="scientific">Planococcus halocryophilus</name>
    <dbReference type="NCBI Taxonomy" id="1215089"/>
    <lineage>
        <taxon>Bacteria</taxon>
        <taxon>Bacillati</taxon>
        <taxon>Bacillota</taxon>
        <taxon>Bacilli</taxon>
        <taxon>Bacillales</taxon>
        <taxon>Caryophanaceae</taxon>
        <taxon>Planococcus</taxon>
    </lineage>
</organism>
<dbReference type="KEGG" id="phc:BBI08_09335"/>
<evidence type="ECO:0000259" key="1">
    <source>
        <dbReference type="Pfam" id="PF10740"/>
    </source>
</evidence>
<dbReference type="AlphaFoldDB" id="A0A1C7DRE5"/>
<protein>
    <recommendedName>
        <fullName evidence="1">DUF2529 domain-containing protein</fullName>
    </recommendedName>
</protein>
<feature type="domain" description="DUF2529" evidence="1">
    <location>
        <begin position="2"/>
        <end position="158"/>
    </location>
</feature>
<evidence type="ECO:0000313" key="3">
    <source>
        <dbReference type="Proteomes" id="UP000092687"/>
    </source>
</evidence>
<reference evidence="3" key="1">
    <citation type="submission" date="2016-07" db="EMBL/GenBank/DDBJ databases">
        <authorList>
            <person name="See-Too W.S."/>
        </authorList>
    </citation>
    <scope>NUCLEOTIDE SEQUENCE [LARGE SCALE GENOMIC DNA]</scope>
    <source>
        <strain evidence="3">DSM 24743</strain>
    </source>
</reference>
<dbReference type="RefSeq" id="WP_008496885.1">
    <property type="nucleotide sequence ID" value="NZ_CP016537.2"/>
</dbReference>
<dbReference type="OrthoDB" id="2737584at2"/>
<name>A0A1C7DRE5_9BACL</name>
<dbReference type="Gene3D" id="3.40.50.10490">
    <property type="entry name" value="Glucose-6-phosphate isomerase like protein, domain 1"/>
    <property type="match status" value="1"/>
</dbReference>
<dbReference type="Pfam" id="PF10740">
    <property type="entry name" value="DUF2529"/>
    <property type="match status" value="1"/>
</dbReference>
<dbReference type="STRING" id="1215089.BBI08_09335"/>
<dbReference type="EMBL" id="CP016537">
    <property type="protein sequence ID" value="ANU14045.1"/>
    <property type="molecule type" value="Genomic_DNA"/>
</dbReference>
<evidence type="ECO:0000313" key="2">
    <source>
        <dbReference type="EMBL" id="ANU14045.1"/>
    </source>
</evidence>
<reference evidence="3" key="2">
    <citation type="submission" date="2016-10" db="EMBL/GenBank/DDBJ databases">
        <authorList>
            <person name="See-Too W.S."/>
        </authorList>
    </citation>
    <scope>NUCLEOTIDE SEQUENCE [LARGE SCALE GENOMIC DNA]</scope>
    <source>
        <strain evidence="3">DSM 24743</strain>
    </source>
</reference>
<accession>A0A1C7DRE5</accession>
<gene>
    <name evidence="2" type="ORF">BBI08_09335</name>
</gene>
<sequence length="161" mass="17227">MDLFTIQLTRLFEHLSEEHEAIDSIAAVLAQATIAEGTIFIAAFGDMKAVTAVALHSDEPLQNAAEWSPASIVTSIDRVFILTPNSEASELAGRLSDASIPFALVAPPSKDSEFAEAFLPLTSVETSLVQDDGKAALVPHALAGLYVYYAVKLRIDKLLAE</sequence>
<keyword evidence="3" id="KW-1185">Reference proteome</keyword>
<dbReference type="InterPro" id="IPR019676">
    <property type="entry name" value="DUF2529"/>
</dbReference>
<proteinExistence type="predicted"/>